<evidence type="ECO:0008006" key="5">
    <source>
        <dbReference type="Google" id="ProtNLM"/>
    </source>
</evidence>
<feature type="chain" id="PRO_5041260867" description="Glycine-rich protein" evidence="2">
    <location>
        <begin position="24"/>
        <end position="120"/>
    </location>
</feature>
<name>A0AA36EP02_LACSI</name>
<proteinExistence type="predicted"/>
<keyword evidence="2" id="KW-0732">Signal</keyword>
<accession>A0AA36EP02</accession>
<evidence type="ECO:0000313" key="4">
    <source>
        <dbReference type="Proteomes" id="UP001177003"/>
    </source>
</evidence>
<organism evidence="3 4">
    <name type="scientific">Lactuca saligna</name>
    <name type="common">Willowleaf lettuce</name>
    <dbReference type="NCBI Taxonomy" id="75948"/>
    <lineage>
        <taxon>Eukaryota</taxon>
        <taxon>Viridiplantae</taxon>
        <taxon>Streptophyta</taxon>
        <taxon>Embryophyta</taxon>
        <taxon>Tracheophyta</taxon>
        <taxon>Spermatophyta</taxon>
        <taxon>Magnoliopsida</taxon>
        <taxon>eudicotyledons</taxon>
        <taxon>Gunneridae</taxon>
        <taxon>Pentapetalae</taxon>
        <taxon>asterids</taxon>
        <taxon>campanulids</taxon>
        <taxon>Asterales</taxon>
        <taxon>Asteraceae</taxon>
        <taxon>Cichorioideae</taxon>
        <taxon>Cichorieae</taxon>
        <taxon>Lactucinae</taxon>
        <taxon>Lactuca</taxon>
    </lineage>
</organism>
<feature type="region of interest" description="Disordered" evidence="1">
    <location>
        <begin position="93"/>
        <end position="120"/>
    </location>
</feature>
<feature type="signal peptide" evidence="2">
    <location>
        <begin position="1"/>
        <end position="23"/>
    </location>
</feature>
<keyword evidence="4" id="KW-1185">Reference proteome</keyword>
<sequence length="120" mass="11426">MHLKTYHIAVIVLFIGMSSATLAYDPKGGRKTLVNQVSNSNPTGASGSAHGPNWDYSWGYGSSPGSGWGYGSGSGSGYGYGSGSGGAHAGGSGYGYGSSGGGSHGGGHGGGGGSVPAGHG</sequence>
<dbReference type="Proteomes" id="UP001177003">
    <property type="component" value="Chromosome 9"/>
</dbReference>
<evidence type="ECO:0000256" key="1">
    <source>
        <dbReference type="SAM" id="MobiDB-lite"/>
    </source>
</evidence>
<evidence type="ECO:0000256" key="2">
    <source>
        <dbReference type="SAM" id="SignalP"/>
    </source>
</evidence>
<dbReference type="AlphaFoldDB" id="A0AA36EP02"/>
<gene>
    <name evidence="3" type="ORF">LSALG_LOCUS41020</name>
</gene>
<protein>
    <recommendedName>
        <fullName evidence="5">Glycine-rich protein</fullName>
    </recommendedName>
</protein>
<dbReference type="EMBL" id="OX465085">
    <property type="protein sequence ID" value="CAI9302533.1"/>
    <property type="molecule type" value="Genomic_DNA"/>
</dbReference>
<reference evidence="3" key="1">
    <citation type="submission" date="2023-04" db="EMBL/GenBank/DDBJ databases">
        <authorList>
            <person name="Vijverberg K."/>
            <person name="Xiong W."/>
            <person name="Schranz E."/>
        </authorList>
    </citation>
    <scope>NUCLEOTIDE SEQUENCE</scope>
</reference>
<evidence type="ECO:0000313" key="3">
    <source>
        <dbReference type="EMBL" id="CAI9302533.1"/>
    </source>
</evidence>